<evidence type="ECO:0000256" key="7">
    <source>
        <dbReference type="ARBA" id="ARBA00023306"/>
    </source>
</evidence>
<dbReference type="Proteomes" id="UP000199626">
    <property type="component" value="Unassembled WGS sequence"/>
</dbReference>
<evidence type="ECO:0000313" key="13">
    <source>
        <dbReference type="Proteomes" id="UP000199626"/>
    </source>
</evidence>
<dbReference type="Gene3D" id="3.30.1330.60">
    <property type="entry name" value="OmpA-like domain"/>
    <property type="match status" value="1"/>
</dbReference>
<accession>A0A1G6BK45</accession>
<keyword evidence="5 8" id="KW-0998">Cell outer membrane</keyword>
<evidence type="ECO:0000313" key="12">
    <source>
        <dbReference type="EMBL" id="SDB21012.1"/>
    </source>
</evidence>
<dbReference type="InterPro" id="IPR014169">
    <property type="entry name" value="Pal_lipo_C"/>
</dbReference>
<comment type="similarity">
    <text evidence="8">Belongs to the Pal lipoprotein family.</text>
</comment>
<gene>
    <name evidence="8" type="primary">pal</name>
    <name evidence="12" type="ORF">SAMN02927930_00850</name>
</gene>
<evidence type="ECO:0000256" key="6">
    <source>
        <dbReference type="ARBA" id="ARBA00023288"/>
    </source>
</evidence>
<dbReference type="InterPro" id="IPR036737">
    <property type="entry name" value="OmpA-like_sf"/>
</dbReference>
<dbReference type="SUPFAM" id="SSF103088">
    <property type="entry name" value="OmpA-like"/>
    <property type="match status" value="1"/>
</dbReference>
<feature type="compositionally biased region" description="Low complexity" evidence="9">
    <location>
        <begin position="34"/>
        <end position="46"/>
    </location>
</feature>
<dbReference type="OrthoDB" id="9809164at2"/>
<evidence type="ECO:0000256" key="10">
    <source>
        <dbReference type="SAM" id="SignalP"/>
    </source>
</evidence>
<sequence>MNAKNVLRSLFIVAPMLTLAACSSNQGAEEMVDQQTNQQQMNQQGQSGVDVGAVERAKTPEEIRAEKVAELRQENTIFFAFDDSRIAPEYAQVLAAHADFLVQNPNITVTVEGHCDERGTPEYNIALGERRAKAVAQYLQNLGVSARQISTVSYGEEKPLVNASTAEAYAKNRRGVLVY</sequence>
<keyword evidence="6 8" id="KW-0449">Lipoprotein</keyword>
<dbReference type="InterPro" id="IPR050330">
    <property type="entry name" value="Bact_OuterMem_StrucFunc"/>
</dbReference>
<dbReference type="InterPro" id="IPR039001">
    <property type="entry name" value="Pal"/>
</dbReference>
<protein>
    <recommendedName>
        <fullName evidence="8">Peptidoglycan-associated lipoprotein</fullName>
        <shortName evidence="8">PAL</shortName>
    </recommendedName>
</protein>
<keyword evidence="3 8" id="KW-0472">Membrane</keyword>
<evidence type="ECO:0000256" key="1">
    <source>
        <dbReference type="ARBA" id="ARBA00022618"/>
    </source>
</evidence>
<evidence type="ECO:0000256" key="9">
    <source>
        <dbReference type="SAM" id="MobiDB-lite"/>
    </source>
</evidence>
<reference evidence="13" key="1">
    <citation type="submission" date="2016-10" db="EMBL/GenBank/DDBJ databases">
        <authorList>
            <person name="Varghese N."/>
            <person name="Submissions S."/>
        </authorList>
    </citation>
    <scope>NUCLEOTIDE SEQUENCE [LARGE SCALE GENOMIC DNA]</scope>
    <source>
        <strain evidence="13">CGMCC 1.10824</strain>
    </source>
</reference>
<organism evidence="12 13">
    <name type="scientific">Pseudidiomarina indica</name>
    <dbReference type="NCBI Taxonomy" id="1159017"/>
    <lineage>
        <taxon>Bacteria</taxon>
        <taxon>Pseudomonadati</taxon>
        <taxon>Pseudomonadota</taxon>
        <taxon>Gammaproteobacteria</taxon>
        <taxon>Alteromonadales</taxon>
        <taxon>Idiomarinaceae</taxon>
        <taxon>Pseudidiomarina</taxon>
    </lineage>
</organism>
<dbReference type="InterPro" id="IPR006665">
    <property type="entry name" value="OmpA-like"/>
</dbReference>
<evidence type="ECO:0000256" key="4">
    <source>
        <dbReference type="ARBA" id="ARBA00023139"/>
    </source>
</evidence>
<dbReference type="EMBL" id="FMXN01000003">
    <property type="protein sequence ID" value="SDB21012.1"/>
    <property type="molecule type" value="Genomic_DNA"/>
</dbReference>
<dbReference type="RefSeq" id="WP_092592075.1">
    <property type="nucleotide sequence ID" value="NZ_FMXN01000003.1"/>
</dbReference>
<comment type="subunit">
    <text evidence="8">The Tol-Pal system is composed of five core proteins: the inner membrane proteins TolA, TolQ and TolR, the periplasmic protein TolB and the outer membrane protein Pal. They form a network linking the inner and outer membranes and the peptidoglycan layer.</text>
</comment>
<comment type="function">
    <text evidence="8">Part of the Tol-Pal system, which plays a role in outer membrane invagination during cell division and is important for maintaining outer membrane integrity.</text>
</comment>
<evidence type="ECO:0000256" key="5">
    <source>
        <dbReference type="ARBA" id="ARBA00023237"/>
    </source>
</evidence>
<comment type="subcellular location">
    <subcellularLocation>
        <location evidence="8">Cell outer membrane</location>
        <topology evidence="8">Lipid-anchor</topology>
    </subcellularLocation>
</comment>
<dbReference type="PANTHER" id="PTHR30329:SF21">
    <property type="entry name" value="LIPOPROTEIN YIAD-RELATED"/>
    <property type="match status" value="1"/>
</dbReference>
<name>A0A1G6BK45_9GAMM</name>
<feature type="signal peptide" evidence="10">
    <location>
        <begin position="1"/>
        <end position="20"/>
    </location>
</feature>
<evidence type="ECO:0000259" key="11">
    <source>
        <dbReference type="PROSITE" id="PS51123"/>
    </source>
</evidence>
<keyword evidence="7 8" id="KW-0131">Cell cycle</keyword>
<keyword evidence="13" id="KW-1185">Reference proteome</keyword>
<dbReference type="GO" id="GO:0009279">
    <property type="term" value="C:cell outer membrane"/>
    <property type="evidence" value="ECO:0007669"/>
    <property type="project" value="UniProtKB-SubCell"/>
</dbReference>
<dbReference type="InterPro" id="IPR006664">
    <property type="entry name" value="OMP_bac"/>
</dbReference>
<feature type="chain" id="PRO_5011471805" description="Peptidoglycan-associated lipoprotein" evidence="10">
    <location>
        <begin position="21"/>
        <end position="179"/>
    </location>
</feature>
<dbReference type="PROSITE" id="PS51257">
    <property type="entry name" value="PROKAR_LIPOPROTEIN"/>
    <property type="match status" value="1"/>
</dbReference>
<dbReference type="PANTHER" id="PTHR30329">
    <property type="entry name" value="STATOR ELEMENT OF FLAGELLAR MOTOR COMPLEX"/>
    <property type="match status" value="1"/>
</dbReference>
<evidence type="ECO:0000256" key="2">
    <source>
        <dbReference type="ARBA" id="ARBA00022729"/>
    </source>
</evidence>
<dbReference type="PROSITE" id="PS51123">
    <property type="entry name" value="OMPA_2"/>
    <property type="match status" value="1"/>
</dbReference>
<proteinExistence type="inferred from homology"/>
<dbReference type="HAMAP" id="MF_02204">
    <property type="entry name" value="Pal"/>
    <property type="match status" value="1"/>
</dbReference>
<feature type="region of interest" description="Disordered" evidence="9">
    <location>
        <begin position="30"/>
        <end position="49"/>
    </location>
</feature>
<evidence type="ECO:0000256" key="3">
    <source>
        <dbReference type="ARBA" id="ARBA00023136"/>
    </source>
</evidence>
<dbReference type="PRINTS" id="PR01021">
    <property type="entry name" value="OMPADOMAIN"/>
</dbReference>
<dbReference type="AlphaFoldDB" id="A0A1G6BK45"/>
<dbReference type="GO" id="GO:0051301">
    <property type="term" value="P:cell division"/>
    <property type="evidence" value="ECO:0007669"/>
    <property type="project" value="UniProtKB-UniRule"/>
</dbReference>
<evidence type="ECO:0000256" key="8">
    <source>
        <dbReference type="HAMAP-Rule" id="MF_02204"/>
    </source>
</evidence>
<keyword evidence="4 8" id="KW-0564">Palmitate</keyword>
<dbReference type="Pfam" id="PF00691">
    <property type="entry name" value="OmpA"/>
    <property type="match status" value="1"/>
</dbReference>
<feature type="domain" description="OmpA-like" evidence="11">
    <location>
        <begin position="64"/>
        <end position="179"/>
    </location>
</feature>
<keyword evidence="1 8" id="KW-0132">Cell division</keyword>
<dbReference type="CDD" id="cd07185">
    <property type="entry name" value="OmpA_C-like"/>
    <property type="match status" value="1"/>
</dbReference>
<dbReference type="NCBIfam" id="TIGR02802">
    <property type="entry name" value="Pal_lipo"/>
    <property type="match status" value="1"/>
</dbReference>
<dbReference type="STRING" id="1159017.SAMN02927930_00850"/>
<keyword evidence="2 8" id="KW-0732">Signal</keyword>